<dbReference type="AlphaFoldDB" id="A0A0C2JJN4"/>
<comment type="caution">
    <text evidence="1">The sequence shown here is derived from an EMBL/GenBank/DDBJ whole genome shotgun (WGS) entry which is preliminary data.</text>
</comment>
<name>A0A0C2JJN4_THEKT</name>
<gene>
    <name evidence="1" type="ORF">RF11_06539</name>
</gene>
<evidence type="ECO:0000313" key="1">
    <source>
        <dbReference type="EMBL" id="KII69603.1"/>
    </source>
</evidence>
<proteinExistence type="predicted"/>
<accession>A0A0C2JJN4</accession>
<protein>
    <submittedName>
        <fullName evidence="1">Uncharacterized protein</fullName>
    </submittedName>
</protein>
<evidence type="ECO:0000313" key="2">
    <source>
        <dbReference type="Proteomes" id="UP000031668"/>
    </source>
</evidence>
<keyword evidence="2" id="KW-1185">Reference proteome</keyword>
<organism evidence="1 2">
    <name type="scientific">Thelohanellus kitauei</name>
    <name type="common">Myxosporean</name>
    <dbReference type="NCBI Taxonomy" id="669202"/>
    <lineage>
        <taxon>Eukaryota</taxon>
        <taxon>Metazoa</taxon>
        <taxon>Cnidaria</taxon>
        <taxon>Myxozoa</taxon>
        <taxon>Myxosporea</taxon>
        <taxon>Bivalvulida</taxon>
        <taxon>Platysporina</taxon>
        <taxon>Myxobolidae</taxon>
        <taxon>Thelohanellus</taxon>
    </lineage>
</organism>
<dbReference type="EMBL" id="JWZT01002341">
    <property type="protein sequence ID" value="KII69603.1"/>
    <property type="molecule type" value="Genomic_DNA"/>
</dbReference>
<sequence>MYLQHNYGQILILFEFILMKSIPLCDEDFELKMTINDVFYNTQEKSWMAVTYGSLEIFPTSNFRLLNVKRDLFLAKLDREKSWILLAPYKRIIYQLKRIEMDLTLTKYVFNEAVITFTFLGLWNSESENDLLVPIRLNAILAILCKTKGNIIIFDN</sequence>
<reference evidence="1 2" key="1">
    <citation type="journal article" date="2014" name="Genome Biol. Evol.">
        <title>The genome of the myxosporean Thelohanellus kitauei shows adaptations to nutrient acquisition within its fish host.</title>
        <authorList>
            <person name="Yang Y."/>
            <person name="Xiong J."/>
            <person name="Zhou Z."/>
            <person name="Huo F."/>
            <person name="Miao W."/>
            <person name="Ran C."/>
            <person name="Liu Y."/>
            <person name="Zhang J."/>
            <person name="Feng J."/>
            <person name="Wang M."/>
            <person name="Wang M."/>
            <person name="Wang L."/>
            <person name="Yao B."/>
        </authorList>
    </citation>
    <scope>NUCLEOTIDE SEQUENCE [LARGE SCALE GENOMIC DNA]</scope>
    <source>
        <strain evidence="1">Wuqing</strain>
    </source>
</reference>
<dbReference type="Proteomes" id="UP000031668">
    <property type="component" value="Unassembled WGS sequence"/>
</dbReference>